<name>A0A3B6GNA6_WHEAT</name>
<reference evidence="1" key="1">
    <citation type="submission" date="2018-08" db="EMBL/GenBank/DDBJ databases">
        <authorList>
            <person name="Rossello M."/>
        </authorList>
    </citation>
    <scope>NUCLEOTIDE SEQUENCE [LARGE SCALE GENOMIC DNA]</scope>
    <source>
        <strain evidence="1">cv. Chinese Spring</strain>
    </source>
</reference>
<protein>
    <submittedName>
        <fullName evidence="1">Uncharacterized protein</fullName>
    </submittedName>
</protein>
<dbReference type="Gramene" id="TraesCLE_scaffold_048867_01G000300.1">
    <property type="protein sequence ID" value="TraesCLE_scaffold_048867_01G000300.1"/>
    <property type="gene ID" value="TraesCLE_scaffold_048867_01G000300"/>
</dbReference>
<reference evidence="1" key="2">
    <citation type="submission" date="2018-10" db="UniProtKB">
        <authorList>
            <consortium name="EnsemblPlants"/>
        </authorList>
    </citation>
    <scope>IDENTIFICATION</scope>
</reference>
<dbReference type="Proteomes" id="UP000019116">
    <property type="component" value="Chromosome 3D"/>
</dbReference>
<dbReference type="Gramene" id="TraesRN3D0100301800.1">
    <property type="protein sequence ID" value="TraesRN3D0100301800.1"/>
    <property type="gene ID" value="TraesRN3D0100301800"/>
</dbReference>
<dbReference type="InterPro" id="IPR010535">
    <property type="entry name" value="DUF1110"/>
</dbReference>
<dbReference type="EnsemblPlants" id="TraesCS3D02G134900.1">
    <property type="protein sequence ID" value="TraesCS3D02G134900.1.cds1"/>
    <property type="gene ID" value="TraesCS3D02G134900"/>
</dbReference>
<evidence type="ECO:0000313" key="1">
    <source>
        <dbReference type="EnsemblPlants" id="TraesCS3D02G134900.1.cds1"/>
    </source>
</evidence>
<dbReference type="Gramene" id="TraesROB_scaffold_036694_01G000300.1">
    <property type="protein sequence ID" value="TraesROB_scaffold_036694_01G000300.1"/>
    <property type="gene ID" value="TraesROB_scaffold_036694_01G000300"/>
</dbReference>
<organism evidence="1">
    <name type="scientific">Triticum aestivum</name>
    <name type="common">Wheat</name>
    <dbReference type="NCBI Taxonomy" id="4565"/>
    <lineage>
        <taxon>Eukaryota</taxon>
        <taxon>Viridiplantae</taxon>
        <taxon>Streptophyta</taxon>
        <taxon>Embryophyta</taxon>
        <taxon>Tracheophyta</taxon>
        <taxon>Spermatophyta</taxon>
        <taxon>Magnoliopsida</taxon>
        <taxon>Liliopsida</taxon>
        <taxon>Poales</taxon>
        <taxon>Poaceae</taxon>
        <taxon>BOP clade</taxon>
        <taxon>Pooideae</taxon>
        <taxon>Triticodae</taxon>
        <taxon>Triticeae</taxon>
        <taxon>Triticinae</taxon>
        <taxon>Triticum</taxon>
    </lineage>
</organism>
<dbReference type="OMA" id="WERVNES"/>
<dbReference type="Gramene" id="TraesCAD_scaffold_043102_01G000100.1">
    <property type="protein sequence ID" value="TraesCAD_scaffold_043102_01G000100.1"/>
    <property type="gene ID" value="TraesCAD_scaffold_043102_01G000100"/>
</dbReference>
<dbReference type="PANTHER" id="PTHR35356">
    <property type="entry name" value="OS01G0156300 PROTEIN-RELATED"/>
    <property type="match status" value="1"/>
</dbReference>
<dbReference type="Gramene" id="TraesCS3D02G134900.1">
    <property type="protein sequence ID" value="TraesCS3D02G134900.1.cds1"/>
    <property type="gene ID" value="TraesCS3D02G134900"/>
</dbReference>
<dbReference type="Gramene" id="TraesCS3D03G0283900.1">
    <property type="protein sequence ID" value="TraesCS3D03G0283900.1.CDS1"/>
    <property type="gene ID" value="TraesCS3D03G0283900"/>
</dbReference>
<sequence>MASGMPWKPLFWERVNESCAIAIAARLADAARLLASPLRRGGEEGGVASMDACASNLGEAFILSSLGTVEVLALRCMLSEDAREQELRPRARAARARAGAAYDEVATSRGHLGAAARIFPRGDLPRSYADREVLAANTAITAALEQLQGVEAALRSSGDVVRSGEWRPLRARD</sequence>
<keyword evidence="2" id="KW-1185">Reference proteome</keyword>
<dbReference type="Gramene" id="TraesWEE_scaffold_089138_01G000100.1">
    <property type="protein sequence ID" value="TraesWEE_scaffold_089138_01G000100.1"/>
    <property type="gene ID" value="TraesWEE_scaffold_089138_01G000100"/>
</dbReference>
<evidence type="ECO:0000313" key="2">
    <source>
        <dbReference type="Proteomes" id="UP000019116"/>
    </source>
</evidence>
<proteinExistence type="predicted"/>
<dbReference type="AlphaFoldDB" id="A0A3B6GNA6"/>
<accession>A0A3B6GNA6</accession>
<dbReference type="PANTHER" id="PTHR35356:SF7">
    <property type="entry name" value="BRO1 DOMAIN-CONTAINING PROTEIN"/>
    <property type="match status" value="1"/>
</dbReference>
<dbReference type="SMR" id="A0A3B6GNA6"/>